<accession>A0A1J7I5G6</accession>
<evidence type="ECO:0000259" key="2">
    <source>
        <dbReference type="Pfam" id="PF22607"/>
    </source>
</evidence>
<dbReference type="PRINTS" id="PR00420">
    <property type="entry name" value="RNGMNOXGNASE"/>
</dbReference>
<dbReference type="STRING" id="1408157.A0A1J7I5G6"/>
<evidence type="ECO:0000313" key="3">
    <source>
        <dbReference type="EMBL" id="OIW22693.1"/>
    </source>
</evidence>
<dbReference type="Proteomes" id="UP000182658">
    <property type="component" value="Unassembled WGS sequence"/>
</dbReference>
<dbReference type="EMBL" id="KV875111">
    <property type="protein sequence ID" value="OIW22693.1"/>
    <property type="molecule type" value="Genomic_DNA"/>
</dbReference>
<dbReference type="InParanoid" id="A0A1J7I5G6"/>
<dbReference type="InterPro" id="IPR053212">
    <property type="entry name" value="DHP_3-monooxygenase"/>
</dbReference>
<evidence type="ECO:0000256" key="1">
    <source>
        <dbReference type="SAM" id="MobiDB-lite"/>
    </source>
</evidence>
<dbReference type="InterPro" id="IPR054707">
    <property type="entry name" value="DhpH_subs-bd"/>
</dbReference>
<gene>
    <name evidence="3" type="ORF">CONLIGDRAFT_152749</name>
</gene>
<dbReference type="Gene3D" id="3.30.9.60">
    <property type="match status" value="1"/>
</dbReference>
<sequence>MAPASRPLDIITIGGSLAGLMTSISLRRLGHNVRIFERSPTPLLHDQGAGIVAGGDTQDFLNDYDETKTPSAVPSNTRLYLDKEGNVIHRESSLQHMTSWDLVYHICRANFDGVKSEYIKPDHLSRARRDGGQGMYQYGRQVVGLESAGSKAKVSFRSTIDGENQDDVKDELADFVVVADGASSEMRQLLSPSSPGRTYAGYLAFRGTVSEADITPEAVAVFVEKFPFFHAKGIQILAYVIPGPNGTLEQGKRKVNWVWYWNVDDSSDEFRAIMTDKHGARHKWSLPPGNNMVEDVWETQKQRARDLLPPQFAELVLKTESPFVQAVTDLEPPSDGKVWLLDGKAVLVGDSVAGFRPHTAASTSQAALHALRLPQVFRGEISREKYEEEVMDFAKRLQKHGVELGNRSQFGNHPFGSGYGDPSGADPRKA</sequence>
<dbReference type="AlphaFoldDB" id="A0A1J7I5G6"/>
<name>A0A1J7I5G6_9PEZI</name>
<reference evidence="3 4" key="1">
    <citation type="submission" date="2016-10" db="EMBL/GenBank/DDBJ databases">
        <title>Draft genome sequence of Coniochaeta ligniaria NRRL30616, a lignocellulolytic fungus for bioabatement of inhibitors in plant biomass hydrolysates.</title>
        <authorList>
            <consortium name="DOE Joint Genome Institute"/>
            <person name="Jimenez D.J."/>
            <person name="Hector R.E."/>
            <person name="Riley R."/>
            <person name="Sun H."/>
            <person name="Grigoriev I.V."/>
            <person name="Van Elsas J.D."/>
            <person name="Nichols N.N."/>
        </authorList>
    </citation>
    <scope>NUCLEOTIDE SEQUENCE [LARGE SCALE GENOMIC DNA]</scope>
    <source>
        <strain evidence="3 4">NRRL 30616</strain>
    </source>
</reference>
<dbReference type="OrthoDB" id="16820at2759"/>
<dbReference type="PROSITE" id="PS50096">
    <property type="entry name" value="IQ"/>
    <property type="match status" value="1"/>
</dbReference>
<keyword evidence="4" id="KW-1185">Reference proteome</keyword>
<dbReference type="SUPFAM" id="SSF54373">
    <property type="entry name" value="FAD-linked reductases, C-terminal domain"/>
    <property type="match status" value="1"/>
</dbReference>
<evidence type="ECO:0000313" key="4">
    <source>
        <dbReference type="Proteomes" id="UP000182658"/>
    </source>
</evidence>
<dbReference type="PANTHER" id="PTHR47469:SF2">
    <property type="entry name" value="OS06G0597600 PROTEIN"/>
    <property type="match status" value="1"/>
</dbReference>
<dbReference type="InterPro" id="IPR036188">
    <property type="entry name" value="FAD/NAD-bd_sf"/>
</dbReference>
<feature type="region of interest" description="Disordered" evidence="1">
    <location>
        <begin position="405"/>
        <end position="430"/>
    </location>
</feature>
<protein>
    <submittedName>
        <fullName evidence="3">FAD/NAD(P)-binding domain-containing protein</fullName>
    </submittedName>
</protein>
<proteinExistence type="predicted"/>
<dbReference type="PANTHER" id="PTHR47469">
    <property type="entry name" value="MONOOXYGENASE-LIKE"/>
    <property type="match status" value="1"/>
</dbReference>
<dbReference type="SUPFAM" id="SSF51905">
    <property type="entry name" value="FAD/NAD(P)-binding domain"/>
    <property type="match status" value="1"/>
</dbReference>
<feature type="domain" description="2,6-dihydroxypyridine 3-monooxygenase substrate binding" evidence="2">
    <location>
        <begin position="199"/>
        <end position="329"/>
    </location>
</feature>
<dbReference type="Pfam" id="PF22607">
    <property type="entry name" value="FAD_binding-like"/>
    <property type="match status" value="1"/>
</dbReference>
<organism evidence="3 4">
    <name type="scientific">Coniochaeta ligniaria NRRL 30616</name>
    <dbReference type="NCBI Taxonomy" id="1408157"/>
    <lineage>
        <taxon>Eukaryota</taxon>
        <taxon>Fungi</taxon>
        <taxon>Dikarya</taxon>
        <taxon>Ascomycota</taxon>
        <taxon>Pezizomycotina</taxon>
        <taxon>Sordariomycetes</taxon>
        <taxon>Sordariomycetidae</taxon>
        <taxon>Coniochaetales</taxon>
        <taxon>Coniochaetaceae</taxon>
        <taxon>Coniochaeta</taxon>
    </lineage>
</organism>